<gene>
    <name evidence="1" type="ORF">BHM03_00006935</name>
</gene>
<proteinExistence type="predicted"/>
<sequence length="119" mass="13776">MRVWCRKAPKRFFWGQKLQVSVSLYLRQVTVFKKSNRPISWVGFYFREIEQHRVGPNWSIFSNPKSEISTSVPDGPIQMLPIALDGDRVPPCPSSTTAHLLRDGKRDLFPIRFRTIAMG</sequence>
<dbReference type="EMBL" id="KV875577">
    <property type="protein sequence ID" value="RZR71731.1"/>
    <property type="molecule type" value="Genomic_DNA"/>
</dbReference>
<accession>A0A444DLU2</accession>
<reference evidence="1" key="1">
    <citation type="journal article" date="2018" name="Data Brief">
        <title>Genome sequence data from 17 accessions of Ensete ventricosum, a staple food crop for millions in Ethiopia.</title>
        <authorList>
            <person name="Yemataw Z."/>
            <person name="Muzemil S."/>
            <person name="Ambachew D."/>
            <person name="Tripathi L."/>
            <person name="Tesfaye K."/>
            <person name="Chala A."/>
            <person name="Farbos A."/>
            <person name="O'Neill P."/>
            <person name="Moore K."/>
            <person name="Grant M."/>
            <person name="Studholme D.J."/>
        </authorList>
    </citation>
    <scope>NUCLEOTIDE SEQUENCE [LARGE SCALE GENOMIC DNA]</scope>
    <source>
        <tissue evidence="1">Leaf</tissue>
    </source>
</reference>
<dbReference type="AlphaFoldDB" id="A0A444DLU2"/>
<name>A0A444DLU2_ENSVE</name>
<dbReference type="Proteomes" id="UP000290560">
    <property type="component" value="Unassembled WGS sequence"/>
</dbReference>
<organism evidence="1">
    <name type="scientific">Ensete ventricosum</name>
    <name type="common">Abyssinian banana</name>
    <name type="synonym">Musa ensete</name>
    <dbReference type="NCBI Taxonomy" id="4639"/>
    <lineage>
        <taxon>Eukaryota</taxon>
        <taxon>Viridiplantae</taxon>
        <taxon>Streptophyta</taxon>
        <taxon>Embryophyta</taxon>
        <taxon>Tracheophyta</taxon>
        <taxon>Spermatophyta</taxon>
        <taxon>Magnoliopsida</taxon>
        <taxon>Liliopsida</taxon>
        <taxon>Zingiberales</taxon>
        <taxon>Musaceae</taxon>
        <taxon>Ensete</taxon>
    </lineage>
</organism>
<protein>
    <submittedName>
        <fullName evidence="1">Uncharacterized protein</fullName>
    </submittedName>
</protein>
<evidence type="ECO:0000313" key="1">
    <source>
        <dbReference type="EMBL" id="RZR71731.1"/>
    </source>
</evidence>